<dbReference type="RefSeq" id="WP_168451359.1">
    <property type="nucleotide sequence ID" value="NZ_JAAWWK010000006.1"/>
</dbReference>
<sequence>MPEHVVVLGASPKPERYSYKACAMLSDHGHRVCPVNPYHSDVAGVKCVPSMAEIAGPVDTVTVYMRGALLRPLMPALLELTPNRVIFNPGSEDAALAAELEAAGIHCEEACTLVLLRTGQY</sequence>
<gene>
    <name evidence="2" type="ORF">HCU74_15610</name>
</gene>
<dbReference type="Proteomes" id="UP000765845">
    <property type="component" value="Unassembled WGS sequence"/>
</dbReference>
<dbReference type="PANTHER" id="PTHR33303:SF2">
    <property type="entry name" value="COA-BINDING DOMAIN-CONTAINING PROTEIN"/>
    <property type="match status" value="1"/>
</dbReference>
<protein>
    <submittedName>
        <fullName evidence="2">CoA-binding protein</fullName>
    </submittedName>
</protein>
<dbReference type="PANTHER" id="PTHR33303">
    <property type="entry name" value="CYTOPLASMIC PROTEIN-RELATED"/>
    <property type="match status" value="1"/>
</dbReference>
<comment type="caution">
    <text evidence="2">The sequence shown here is derived from an EMBL/GenBank/DDBJ whole genome shotgun (WGS) entry which is preliminary data.</text>
</comment>
<evidence type="ECO:0000259" key="1">
    <source>
        <dbReference type="SMART" id="SM00881"/>
    </source>
</evidence>
<dbReference type="SUPFAM" id="SSF51735">
    <property type="entry name" value="NAD(P)-binding Rossmann-fold domains"/>
    <property type="match status" value="1"/>
</dbReference>
<reference evidence="2 3" key="1">
    <citation type="submission" date="2020-04" db="EMBL/GenBank/DDBJ databases">
        <authorList>
            <person name="Yoon J."/>
        </authorList>
    </citation>
    <scope>NUCLEOTIDE SEQUENCE [LARGE SCALE GENOMIC DNA]</scope>
    <source>
        <strain evidence="2 3">KMU-166</strain>
    </source>
</reference>
<dbReference type="Gene3D" id="3.40.50.720">
    <property type="entry name" value="NAD(P)-binding Rossmann-like Domain"/>
    <property type="match status" value="1"/>
</dbReference>
<dbReference type="SMART" id="SM00881">
    <property type="entry name" value="CoA_binding"/>
    <property type="match status" value="1"/>
</dbReference>
<dbReference type="InterPro" id="IPR036291">
    <property type="entry name" value="NAD(P)-bd_dom_sf"/>
</dbReference>
<name>A0ABX1GI07_9GAMM</name>
<dbReference type="EMBL" id="JAAWWK010000006">
    <property type="protein sequence ID" value="NKI18835.1"/>
    <property type="molecule type" value="Genomic_DNA"/>
</dbReference>
<feature type="domain" description="CoA-binding" evidence="1">
    <location>
        <begin position="1"/>
        <end position="91"/>
    </location>
</feature>
<evidence type="ECO:0000313" key="3">
    <source>
        <dbReference type="Proteomes" id="UP000765845"/>
    </source>
</evidence>
<dbReference type="InterPro" id="IPR003781">
    <property type="entry name" value="CoA-bd"/>
</dbReference>
<dbReference type="Pfam" id="PF13380">
    <property type="entry name" value="CoA_binding_2"/>
    <property type="match status" value="1"/>
</dbReference>
<keyword evidence="3" id="KW-1185">Reference proteome</keyword>
<organism evidence="2 3">
    <name type="scientific">Spongiibacter thalassae</name>
    <dbReference type="NCBI Taxonomy" id="2721624"/>
    <lineage>
        <taxon>Bacteria</taxon>
        <taxon>Pseudomonadati</taxon>
        <taxon>Pseudomonadota</taxon>
        <taxon>Gammaproteobacteria</taxon>
        <taxon>Cellvibrionales</taxon>
        <taxon>Spongiibacteraceae</taxon>
        <taxon>Spongiibacter</taxon>
    </lineage>
</organism>
<proteinExistence type="predicted"/>
<evidence type="ECO:0000313" key="2">
    <source>
        <dbReference type="EMBL" id="NKI18835.1"/>
    </source>
</evidence>
<accession>A0ABX1GI07</accession>